<protein>
    <recommendedName>
        <fullName evidence="3">GNAT family N-acetyltransferase</fullName>
    </recommendedName>
</protein>
<accession>A0ABQ5ZFE7</accession>
<dbReference type="Proteomes" id="UP001156702">
    <property type="component" value="Unassembled WGS sequence"/>
</dbReference>
<evidence type="ECO:0000313" key="2">
    <source>
        <dbReference type="Proteomes" id="UP001156702"/>
    </source>
</evidence>
<sequence>MAGTVRIRVETSFADIPAGDWGRLSGASRDDALVPYNPFVSHAFLSALEESGCAVAETGWLGQHLLLEGDDGALLGALPVYLKNHSQGEYVFDHGWADAFERAGGRYYPKLQASIPFTPATGPRLLHRPDQPVVATQAALAEGLKELSKRHGVSSAHVTFVPEAEMPVFEAAGYLHRTDQQFHFLNAGYGSHADFLETLASRKRKALKKERRTALEHGIEIDWLTGGDLTEKIWDQFFTFYMDTGSRKWGRPYLNRRFYSLIGERMADDILLVMARRNGRYIAGAINFIGGDTLFGRHWGCIEDHPFLHFEVCYHQAIDFAIEKGLARVEAGAQGEHKLARGYLPVTTHSAHHITHPGLRRAVADYLERERRDVEATGEYLAEHGPFRRAGGQDDHD</sequence>
<proteinExistence type="predicted"/>
<reference evidence="2" key="1">
    <citation type="journal article" date="2019" name="Int. J. Syst. Evol. Microbiol.">
        <title>The Global Catalogue of Microorganisms (GCM) 10K type strain sequencing project: providing services to taxonomists for standard genome sequencing and annotation.</title>
        <authorList>
            <consortium name="The Broad Institute Genomics Platform"/>
            <consortium name="The Broad Institute Genome Sequencing Center for Infectious Disease"/>
            <person name="Wu L."/>
            <person name="Ma J."/>
        </authorList>
    </citation>
    <scope>NUCLEOTIDE SEQUENCE [LARGE SCALE GENOMIC DNA]</scope>
    <source>
        <strain evidence="2">NBRC 102122</strain>
    </source>
</reference>
<dbReference type="Pfam" id="PF04339">
    <property type="entry name" value="FemAB_like"/>
    <property type="match status" value="1"/>
</dbReference>
<dbReference type="PANTHER" id="PTHR47017:SF1">
    <property type="entry name" value="ACYL-COA"/>
    <property type="match status" value="1"/>
</dbReference>
<name>A0ABQ5ZFE7_9HYPH</name>
<evidence type="ECO:0008006" key="3">
    <source>
        <dbReference type="Google" id="ProtNLM"/>
    </source>
</evidence>
<evidence type="ECO:0000313" key="1">
    <source>
        <dbReference type="EMBL" id="GLR49342.1"/>
    </source>
</evidence>
<dbReference type="InterPro" id="IPR007434">
    <property type="entry name" value="FemAB-like"/>
</dbReference>
<organism evidence="1 2">
    <name type="scientific">Shinella yambaruensis</name>
    <dbReference type="NCBI Taxonomy" id="415996"/>
    <lineage>
        <taxon>Bacteria</taxon>
        <taxon>Pseudomonadati</taxon>
        <taxon>Pseudomonadota</taxon>
        <taxon>Alphaproteobacteria</taxon>
        <taxon>Hyphomicrobiales</taxon>
        <taxon>Rhizobiaceae</taxon>
        <taxon>Shinella</taxon>
    </lineage>
</organism>
<comment type="caution">
    <text evidence="1">The sequence shown here is derived from an EMBL/GenBank/DDBJ whole genome shotgun (WGS) entry which is preliminary data.</text>
</comment>
<dbReference type="SUPFAM" id="SSF55729">
    <property type="entry name" value="Acyl-CoA N-acyltransferases (Nat)"/>
    <property type="match status" value="1"/>
</dbReference>
<dbReference type="Gene3D" id="3.40.630.30">
    <property type="match status" value="1"/>
</dbReference>
<gene>
    <name evidence="1" type="ORF">GCM10007923_05470</name>
</gene>
<dbReference type="RefSeq" id="WP_244765571.1">
    <property type="nucleotide sequence ID" value="NZ_BSOP01000005.1"/>
</dbReference>
<dbReference type="PANTHER" id="PTHR47017">
    <property type="entry name" value="ACYL-COA"/>
    <property type="match status" value="1"/>
</dbReference>
<dbReference type="EMBL" id="BSOP01000005">
    <property type="protein sequence ID" value="GLR49342.1"/>
    <property type="molecule type" value="Genomic_DNA"/>
</dbReference>
<dbReference type="InterPro" id="IPR016181">
    <property type="entry name" value="Acyl_CoA_acyltransferase"/>
</dbReference>
<keyword evidence="2" id="KW-1185">Reference proteome</keyword>